<evidence type="ECO:0000313" key="1">
    <source>
        <dbReference type="EMBL" id="GIY58088.1"/>
    </source>
</evidence>
<dbReference type="EMBL" id="BPLR01013012">
    <property type="protein sequence ID" value="GIY58088.1"/>
    <property type="molecule type" value="Genomic_DNA"/>
</dbReference>
<sequence length="138" mass="16163">MQRNCNQNIRYGCCTDHLTENCTLYADFPKICSNCSGNHKAYCFLEISWHGDREPYLIRHQDVLELFTHSFRAVADSSTSILQMAELVLKHPVRFYGPCRWYKIPGLGNEELMQLLRGKKSEIKDVLIRSSHRRERRG</sequence>
<dbReference type="Proteomes" id="UP001054945">
    <property type="component" value="Unassembled WGS sequence"/>
</dbReference>
<comment type="caution">
    <text evidence="1">The sequence shown here is derived from an EMBL/GenBank/DDBJ whole genome shotgun (WGS) entry which is preliminary data.</text>
</comment>
<proteinExistence type="predicted"/>
<evidence type="ECO:0000313" key="2">
    <source>
        <dbReference type="Proteomes" id="UP001054945"/>
    </source>
</evidence>
<gene>
    <name evidence="1" type="ORF">CEXT_235531</name>
</gene>
<accession>A0AAV4UJY0</accession>
<dbReference type="AlphaFoldDB" id="A0AAV4UJY0"/>
<keyword evidence="2" id="KW-1185">Reference proteome</keyword>
<name>A0AAV4UJY0_CAEEX</name>
<reference evidence="1 2" key="1">
    <citation type="submission" date="2021-06" db="EMBL/GenBank/DDBJ databases">
        <title>Caerostris extrusa draft genome.</title>
        <authorList>
            <person name="Kono N."/>
            <person name="Arakawa K."/>
        </authorList>
    </citation>
    <scope>NUCLEOTIDE SEQUENCE [LARGE SCALE GENOMIC DNA]</scope>
</reference>
<protein>
    <submittedName>
        <fullName evidence="1">Uncharacterized protein</fullName>
    </submittedName>
</protein>
<organism evidence="1 2">
    <name type="scientific">Caerostris extrusa</name>
    <name type="common">Bark spider</name>
    <name type="synonym">Caerostris bankana</name>
    <dbReference type="NCBI Taxonomy" id="172846"/>
    <lineage>
        <taxon>Eukaryota</taxon>
        <taxon>Metazoa</taxon>
        <taxon>Ecdysozoa</taxon>
        <taxon>Arthropoda</taxon>
        <taxon>Chelicerata</taxon>
        <taxon>Arachnida</taxon>
        <taxon>Araneae</taxon>
        <taxon>Araneomorphae</taxon>
        <taxon>Entelegynae</taxon>
        <taxon>Araneoidea</taxon>
        <taxon>Araneidae</taxon>
        <taxon>Caerostris</taxon>
    </lineage>
</organism>